<reference evidence="2 3" key="2">
    <citation type="submission" date="2018-10" db="EMBL/GenBank/DDBJ databases">
        <authorList>
            <consortium name="Pathogen Informatics"/>
        </authorList>
    </citation>
    <scope>NUCLEOTIDE SEQUENCE [LARGE SCALE GENOMIC DNA]</scope>
</reference>
<keyword evidence="3" id="KW-1185">Reference proteome</keyword>
<name>A0A0N4VP22_ENTVE</name>
<evidence type="ECO:0000313" key="3">
    <source>
        <dbReference type="Proteomes" id="UP000274131"/>
    </source>
</evidence>
<proteinExistence type="predicted"/>
<protein>
    <submittedName>
        <fullName evidence="4">Ovule protein</fullName>
    </submittedName>
</protein>
<dbReference type="AlphaFoldDB" id="A0A0N4VP22"/>
<dbReference type="WBParaSite" id="EVEC_0001274501-mRNA-1">
    <property type="protein sequence ID" value="EVEC_0001274501-mRNA-1"/>
    <property type="gene ID" value="EVEC_0001274501"/>
</dbReference>
<organism evidence="4">
    <name type="scientific">Enterobius vermicularis</name>
    <name type="common">Human pinworm</name>
    <dbReference type="NCBI Taxonomy" id="51028"/>
    <lineage>
        <taxon>Eukaryota</taxon>
        <taxon>Metazoa</taxon>
        <taxon>Ecdysozoa</taxon>
        <taxon>Nematoda</taxon>
        <taxon>Chromadorea</taxon>
        <taxon>Rhabditida</taxon>
        <taxon>Spirurina</taxon>
        <taxon>Oxyuridomorpha</taxon>
        <taxon>Oxyuroidea</taxon>
        <taxon>Oxyuridae</taxon>
        <taxon>Enterobius</taxon>
    </lineage>
</organism>
<evidence type="ECO:0000313" key="4">
    <source>
        <dbReference type="WBParaSite" id="EVEC_0001274501-mRNA-1"/>
    </source>
</evidence>
<dbReference type="Proteomes" id="UP000274131">
    <property type="component" value="Unassembled WGS sequence"/>
</dbReference>
<evidence type="ECO:0000256" key="1">
    <source>
        <dbReference type="SAM" id="MobiDB-lite"/>
    </source>
</evidence>
<reference evidence="4" key="1">
    <citation type="submission" date="2017-02" db="UniProtKB">
        <authorList>
            <consortium name="WormBaseParasite"/>
        </authorList>
    </citation>
    <scope>IDENTIFICATION</scope>
</reference>
<feature type="compositionally biased region" description="Low complexity" evidence="1">
    <location>
        <begin position="40"/>
        <end position="55"/>
    </location>
</feature>
<sequence length="68" mass="7449">MLVCWVQFGLFSDTRQKNESTSDGVVKMEDIGSEMVQQASDDSSPSPSDSSNNIDDFAFNVNDLGNLQ</sequence>
<gene>
    <name evidence="2" type="ORF">EVEC_LOCUS11918</name>
</gene>
<dbReference type="EMBL" id="UXUI01012971">
    <property type="protein sequence ID" value="VDD97167.1"/>
    <property type="molecule type" value="Genomic_DNA"/>
</dbReference>
<accession>A0A0N4VP22</accession>
<feature type="region of interest" description="Disordered" evidence="1">
    <location>
        <begin position="33"/>
        <end position="55"/>
    </location>
</feature>
<evidence type="ECO:0000313" key="2">
    <source>
        <dbReference type="EMBL" id="VDD97167.1"/>
    </source>
</evidence>